<dbReference type="GO" id="GO:0071555">
    <property type="term" value="P:cell wall organization"/>
    <property type="evidence" value="ECO:0007669"/>
    <property type="project" value="UniProtKB-KW"/>
</dbReference>
<feature type="binding site" evidence="13">
    <location>
        <position position="312"/>
    </location>
    <ligand>
        <name>UDP-N-acetyl-alpha-D-glucosamine</name>
        <dbReference type="ChEBI" id="CHEBI:57705"/>
    </ligand>
</feature>
<dbReference type="InterPro" id="IPR013792">
    <property type="entry name" value="RNA3'P_cycl/enolpyr_Trfase_a/b"/>
</dbReference>
<keyword evidence="7 13" id="KW-0573">Peptidoglycan synthesis</keyword>
<name>A0A7M2YYG2_9ACTN</name>
<dbReference type="EC" id="2.5.1.7" evidence="13"/>
<comment type="caution">
    <text evidence="15">The sequence shown here is derived from an EMBL/GenBank/DDBJ whole genome shotgun (WGS) entry which is preliminary data.</text>
</comment>
<keyword evidence="3 13" id="KW-0963">Cytoplasm</keyword>
<comment type="similarity">
    <text evidence="11 13">Belongs to the EPSP synthase family. MurA subfamily.</text>
</comment>
<protein>
    <recommendedName>
        <fullName evidence="13">UDP-N-acetylglucosamine 1-carboxyvinyltransferase</fullName>
        <ecNumber evidence="13">2.5.1.7</ecNumber>
    </recommendedName>
    <alternativeName>
        <fullName evidence="13">Enoylpyruvate transferase</fullName>
    </alternativeName>
    <alternativeName>
        <fullName evidence="13">UDP-N-acetylglucosamine enolpyruvyl transferase</fullName>
        <shortName evidence="13">EPT</shortName>
    </alternativeName>
</protein>
<dbReference type="PANTHER" id="PTHR43783">
    <property type="entry name" value="UDP-N-ACETYLGLUCOSAMINE 1-CARBOXYVINYLTRANSFERASE"/>
    <property type="match status" value="1"/>
</dbReference>
<dbReference type="AlphaFoldDB" id="A0A7M2YYG2"/>
<comment type="subcellular location">
    <subcellularLocation>
        <location evidence="1 13">Cytoplasm</location>
    </subcellularLocation>
</comment>
<keyword evidence="4 13" id="KW-0132">Cell division</keyword>
<evidence type="ECO:0000256" key="7">
    <source>
        <dbReference type="ARBA" id="ARBA00022984"/>
    </source>
</evidence>
<dbReference type="GO" id="GO:0008760">
    <property type="term" value="F:UDP-N-acetylglucosamine 1-carboxyvinyltransferase activity"/>
    <property type="evidence" value="ECO:0007669"/>
    <property type="project" value="UniProtKB-UniRule"/>
</dbReference>
<feature type="binding site" evidence="13">
    <location>
        <position position="334"/>
    </location>
    <ligand>
        <name>UDP-N-acetyl-alpha-D-glucosamine</name>
        <dbReference type="ChEBI" id="CHEBI:57705"/>
    </ligand>
</feature>
<dbReference type="Pfam" id="PF00275">
    <property type="entry name" value="EPSP_synthase"/>
    <property type="match status" value="1"/>
</dbReference>
<accession>A0A7M2YYG2</accession>
<dbReference type="PANTHER" id="PTHR43783:SF1">
    <property type="entry name" value="UDP-N-ACETYLGLUCOSAMINE 1-CARBOXYVINYLTRANSFERASE"/>
    <property type="match status" value="1"/>
</dbReference>
<feature type="domain" description="Enolpyruvate transferase" evidence="14">
    <location>
        <begin position="7"/>
        <end position="414"/>
    </location>
</feature>
<evidence type="ECO:0000256" key="12">
    <source>
        <dbReference type="ARBA" id="ARBA00047527"/>
    </source>
</evidence>
<dbReference type="InterPro" id="IPR050068">
    <property type="entry name" value="MurA_subfamily"/>
</dbReference>
<dbReference type="Proteomes" id="UP000254134">
    <property type="component" value="Unassembled WGS sequence"/>
</dbReference>
<dbReference type="GO" id="GO:0019277">
    <property type="term" value="P:UDP-N-acetylgalactosamine biosynthetic process"/>
    <property type="evidence" value="ECO:0007669"/>
    <property type="project" value="InterPro"/>
</dbReference>
<dbReference type="UniPathway" id="UPA00219"/>
<dbReference type="CDD" id="cd01555">
    <property type="entry name" value="UdpNAET"/>
    <property type="match status" value="1"/>
</dbReference>
<dbReference type="EMBL" id="QQZY01000002">
    <property type="protein sequence ID" value="RDI75197.1"/>
    <property type="molecule type" value="Genomic_DNA"/>
</dbReference>
<keyword evidence="16" id="KW-1185">Reference proteome</keyword>
<dbReference type="NCBIfam" id="TIGR01072">
    <property type="entry name" value="murA"/>
    <property type="match status" value="1"/>
</dbReference>
<comment type="pathway">
    <text evidence="2 13">Cell wall biogenesis; peptidoglycan biosynthesis.</text>
</comment>
<dbReference type="InterPro" id="IPR001986">
    <property type="entry name" value="Enolpyruvate_Tfrase_dom"/>
</dbReference>
<dbReference type="GO" id="GO:0051301">
    <property type="term" value="P:cell division"/>
    <property type="evidence" value="ECO:0007669"/>
    <property type="project" value="UniProtKB-KW"/>
</dbReference>
<dbReference type="HAMAP" id="MF_00111">
    <property type="entry name" value="MurA"/>
    <property type="match status" value="1"/>
</dbReference>
<dbReference type="RefSeq" id="WP_114795424.1">
    <property type="nucleotide sequence ID" value="NZ_QQZY01000002.1"/>
</dbReference>
<evidence type="ECO:0000256" key="10">
    <source>
        <dbReference type="ARBA" id="ARBA00037534"/>
    </source>
</evidence>
<evidence type="ECO:0000256" key="6">
    <source>
        <dbReference type="ARBA" id="ARBA00022960"/>
    </source>
</evidence>
<evidence type="ECO:0000313" key="15">
    <source>
        <dbReference type="EMBL" id="RDI75197.1"/>
    </source>
</evidence>
<keyword evidence="5 13" id="KW-0808">Transferase</keyword>
<dbReference type="NCBIfam" id="NF006873">
    <property type="entry name" value="PRK09369.1"/>
    <property type="match status" value="1"/>
</dbReference>
<organism evidence="15 16">
    <name type="scientific">Gaiella occulta</name>
    <dbReference type="NCBI Taxonomy" id="1002870"/>
    <lineage>
        <taxon>Bacteria</taxon>
        <taxon>Bacillati</taxon>
        <taxon>Actinomycetota</taxon>
        <taxon>Thermoleophilia</taxon>
        <taxon>Gaiellales</taxon>
        <taxon>Gaiellaceae</taxon>
        <taxon>Gaiella</taxon>
    </lineage>
</organism>
<comment type="function">
    <text evidence="10 13">Cell wall formation. Adds enolpyruvyl to UDP-N-acetylglucosamine.</text>
</comment>
<dbReference type="InterPro" id="IPR005750">
    <property type="entry name" value="UDP_GlcNAc_COvinyl_MurA"/>
</dbReference>
<evidence type="ECO:0000256" key="2">
    <source>
        <dbReference type="ARBA" id="ARBA00004752"/>
    </source>
</evidence>
<feature type="active site" description="Proton donor" evidence="13">
    <location>
        <position position="117"/>
    </location>
</feature>
<dbReference type="InterPro" id="IPR036968">
    <property type="entry name" value="Enolpyruvate_Tfrase_sf"/>
</dbReference>
<keyword evidence="9 13" id="KW-0961">Cell wall biogenesis/degradation</keyword>
<evidence type="ECO:0000256" key="8">
    <source>
        <dbReference type="ARBA" id="ARBA00023306"/>
    </source>
</evidence>
<dbReference type="SUPFAM" id="SSF55205">
    <property type="entry name" value="EPT/RTPC-like"/>
    <property type="match status" value="1"/>
</dbReference>
<evidence type="ECO:0000256" key="11">
    <source>
        <dbReference type="ARBA" id="ARBA00038367"/>
    </source>
</evidence>
<dbReference type="OrthoDB" id="9803760at2"/>
<comment type="catalytic activity">
    <reaction evidence="12 13">
        <text>phosphoenolpyruvate + UDP-N-acetyl-alpha-D-glucosamine = UDP-N-acetyl-3-O-(1-carboxyvinyl)-alpha-D-glucosamine + phosphate</text>
        <dbReference type="Rhea" id="RHEA:18681"/>
        <dbReference type="ChEBI" id="CHEBI:43474"/>
        <dbReference type="ChEBI" id="CHEBI:57705"/>
        <dbReference type="ChEBI" id="CHEBI:58702"/>
        <dbReference type="ChEBI" id="CHEBI:68483"/>
        <dbReference type="EC" id="2.5.1.7"/>
    </reaction>
</comment>
<dbReference type="GO" id="GO:0009252">
    <property type="term" value="P:peptidoglycan biosynthetic process"/>
    <property type="evidence" value="ECO:0007669"/>
    <property type="project" value="UniProtKB-UniRule"/>
</dbReference>
<gene>
    <name evidence="13" type="primary">murA</name>
    <name evidence="15" type="ORF">Gocc_0995</name>
</gene>
<evidence type="ECO:0000256" key="1">
    <source>
        <dbReference type="ARBA" id="ARBA00004496"/>
    </source>
</evidence>
<sequence>MQSFVIQGGRPLSGTVRASGNKNGALPILAATLLASEEVRLSNLPRIRDVEVMVELLADLGADAVWTGPNEVRVDSSGVTKTELDPDLCREIRASFLLAGPLLSRFGRAVVPPPGGDVIGRRRLDTHIHAFAALGVEMEMNGAYDLRAGKLVGTRLFLDEASVMGTENAIMAAVLAQGETIVGHAACEPHVQDLCRFLVSLGARVEGIGSNVLRIEGVERLGGGSYRIGPEHVEVASFAALAAVTGGDLTVEDVEPDDLVSIVPAFRKLGIELEVRERTLRVPPGQQLRVVDDLGGQIPKIESGIWPAFPADLTSIAVVAATQAHGTVLVFEKMFESRLFFVDKLVSMGARIILCDPHRAVITGPAKLYGQRLESPDIRAGMAMVIAALCAEGRSSIGNIRQIDRGYERIDERLRALGADIERGEL</sequence>
<keyword evidence="8 13" id="KW-0131">Cell cycle</keyword>
<evidence type="ECO:0000256" key="13">
    <source>
        <dbReference type="HAMAP-Rule" id="MF_00111"/>
    </source>
</evidence>
<dbReference type="Gene3D" id="3.65.10.10">
    <property type="entry name" value="Enolpyruvate transferase domain"/>
    <property type="match status" value="2"/>
</dbReference>
<feature type="binding site" evidence="13">
    <location>
        <position position="93"/>
    </location>
    <ligand>
        <name>UDP-N-acetyl-alpha-D-glucosamine</name>
        <dbReference type="ChEBI" id="CHEBI:57705"/>
    </ligand>
</feature>
<evidence type="ECO:0000259" key="14">
    <source>
        <dbReference type="Pfam" id="PF00275"/>
    </source>
</evidence>
<dbReference type="GO" id="GO:0008360">
    <property type="term" value="P:regulation of cell shape"/>
    <property type="evidence" value="ECO:0007669"/>
    <property type="project" value="UniProtKB-KW"/>
</dbReference>
<evidence type="ECO:0000256" key="4">
    <source>
        <dbReference type="ARBA" id="ARBA00022618"/>
    </source>
</evidence>
<dbReference type="GO" id="GO:0005737">
    <property type="term" value="C:cytoplasm"/>
    <property type="evidence" value="ECO:0007669"/>
    <property type="project" value="UniProtKB-SubCell"/>
</dbReference>
<feature type="binding site" evidence="13">
    <location>
        <begin position="22"/>
        <end position="23"/>
    </location>
    <ligand>
        <name>phosphoenolpyruvate</name>
        <dbReference type="ChEBI" id="CHEBI:58702"/>
    </ligand>
</feature>
<reference evidence="16" key="2">
    <citation type="journal article" date="2019" name="MicrobiologyOpen">
        <title>High-quality draft genome sequence of Gaiella occulta isolated from a 150 meter deep mineral water borehole and comparison with the genome sequences of other deep-branching lineages of the phylum Actinobacteria.</title>
        <authorList>
            <person name="Severino R."/>
            <person name="Froufe H.J.C."/>
            <person name="Barroso C."/>
            <person name="Albuquerque L."/>
            <person name="Lobo-da-Cunha A."/>
            <person name="da Costa M.S."/>
            <person name="Egas C."/>
        </authorList>
    </citation>
    <scope>NUCLEOTIDE SEQUENCE [LARGE SCALE GENOMIC DNA]</scope>
    <source>
        <strain evidence="16">F2-233</strain>
    </source>
</reference>
<evidence type="ECO:0000256" key="5">
    <source>
        <dbReference type="ARBA" id="ARBA00022679"/>
    </source>
</evidence>
<keyword evidence="6 13" id="KW-0133">Cell shape</keyword>
<comment type="caution">
    <text evidence="13">Lacks conserved residue(s) required for the propagation of feature annotation.</text>
</comment>
<evidence type="ECO:0000313" key="16">
    <source>
        <dbReference type="Proteomes" id="UP000254134"/>
    </source>
</evidence>
<evidence type="ECO:0000256" key="3">
    <source>
        <dbReference type="ARBA" id="ARBA00022490"/>
    </source>
</evidence>
<proteinExistence type="inferred from homology"/>
<reference evidence="15 16" key="1">
    <citation type="submission" date="2018-07" db="EMBL/GenBank/DDBJ databases">
        <title>High-quality-draft genome sequence of Gaiella occulta.</title>
        <authorList>
            <person name="Severino R."/>
            <person name="Froufe H.J.C."/>
            <person name="Rainey F.A."/>
            <person name="Barroso C."/>
            <person name="Albuquerque L."/>
            <person name="Lobo-Da-Cunha A."/>
            <person name="Da Costa M.S."/>
            <person name="Egas C."/>
        </authorList>
    </citation>
    <scope>NUCLEOTIDE SEQUENCE [LARGE SCALE GENOMIC DNA]</scope>
    <source>
        <strain evidence="15 16">F2-233</strain>
    </source>
</reference>
<evidence type="ECO:0000256" key="9">
    <source>
        <dbReference type="ARBA" id="ARBA00023316"/>
    </source>
</evidence>